<dbReference type="PROSITE" id="PS50850">
    <property type="entry name" value="MFS"/>
    <property type="match status" value="1"/>
</dbReference>
<dbReference type="PANTHER" id="PTHR23528:SF1">
    <property type="entry name" value="MAJOR FACILITATOR SUPERFAMILY (MFS) PROFILE DOMAIN-CONTAINING PROTEIN"/>
    <property type="match status" value="1"/>
</dbReference>
<dbReference type="SUPFAM" id="SSF103473">
    <property type="entry name" value="MFS general substrate transporter"/>
    <property type="match status" value="1"/>
</dbReference>
<comment type="caution">
    <text evidence="7">The sequence shown here is derived from an EMBL/GenBank/DDBJ whole genome shotgun (WGS) entry which is preliminary data.</text>
</comment>
<dbReference type="InterPro" id="IPR036259">
    <property type="entry name" value="MFS_trans_sf"/>
</dbReference>
<evidence type="ECO:0000259" key="6">
    <source>
        <dbReference type="PROSITE" id="PS50850"/>
    </source>
</evidence>
<dbReference type="Proteomes" id="UP000292003">
    <property type="component" value="Unassembled WGS sequence"/>
</dbReference>
<feature type="domain" description="Major facilitator superfamily (MFS) profile" evidence="6">
    <location>
        <begin position="74"/>
        <end position="471"/>
    </location>
</feature>
<dbReference type="PANTHER" id="PTHR23528">
    <property type="match status" value="1"/>
</dbReference>
<accession>A0A4Q7J3S9</accession>
<dbReference type="OrthoDB" id="7584869at2"/>
<evidence type="ECO:0000256" key="5">
    <source>
        <dbReference type="SAM" id="Phobius"/>
    </source>
</evidence>
<feature type="transmembrane region" description="Helical" evidence="5">
    <location>
        <begin position="108"/>
        <end position="126"/>
    </location>
</feature>
<keyword evidence="4 5" id="KW-0472">Membrane</keyword>
<feature type="transmembrane region" description="Helical" evidence="5">
    <location>
        <begin position="418"/>
        <end position="439"/>
    </location>
</feature>
<dbReference type="GO" id="GO:0005886">
    <property type="term" value="C:plasma membrane"/>
    <property type="evidence" value="ECO:0007669"/>
    <property type="project" value="UniProtKB-SubCell"/>
</dbReference>
<evidence type="ECO:0000313" key="8">
    <source>
        <dbReference type="Proteomes" id="UP000292003"/>
    </source>
</evidence>
<evidence type="ECO:0000313" key="7">
    <source>
        <dbReference type="EMBL" id="RZQ61448.1"/>
    </source>
</evidence>
<dbReference type="GO" id="GO:0022857">
    <property type="term" value="F:transmembrane transporter activity"/>
    <property type="evidence" value="ECO:0007669"/>
    <property type="project" value="InterPro"/>
</dbReference>
<organism evidence="7 8">
    <name type="scientific">Amycolatopsis suaedae</name>
    <dbReference type="NCBI Taxonomy" id="2510978"/>
    <lineage>
        <taxon>Bacteria</taxon>
        <taxon>Bacillati</taxon>
        <taxon>Actinomycetota</taxon>
        <taxon>Actinomycetes</taxon>
        <taxon>Pseudonocardiales</taxon>
        <taxon>Pseudonocardiaceae</taxon>
        <taxon>Amycolatopsis</taxon>
    </lineage>
</organism>
<keyword evidence="3 5" id="KW-1133">Transmembrane helix</keyword>
<dbReference type="Pfam" id="PF07690">
    <property type="entry name" value="MFS_1"/>
    <property type="match status" value="1"/>
</dbReference>
<name>A0A4Q7J3S9_9PSEU</name>
<feature type="transmembrane region" description="Helical" evidence="5">
    <location>
        <begin position="73"/>
        <end position="96"/>
    </location>
</feature>
<evidence type="ECO:0000256" key="3">
    <source>
        <dbReference type="ARBA" id="ARBA00022989"/>
    </source>
</evidence>
<feature type="transmembrane region" description="Helical" evidence="5">
    <location>
        <begin position="380"/>
        <end position="406"/>
    </location>
</feature>
<sequence length="476" mass="50082">MAGDFFQKSNFYVRILEATYESHPNRYPARPGDVAARAGAAFEPGGLPVSQQAPQQEELATGTAARTVRVWPIMLSMFVLNVCAYAAISGALQILLPTQARLIAGDGAPSALALVTGIAAIASFAVPPFIGIRSDRTRSRWGRRAPWIFFGGLGTAGSLIMLGTSATVAGLVVGWFLMQALVNIGLNVILAVIPDRIPPHRHGLASTIQGLGLPIGGVVGVQIGAYFADAIATGYLVLAILVPLASLVGAWLTREPREAAAEVRESRPVLAELRQTLSSLRFRDYRWVFISRAVLFLGFTMVSSFSLYVLQDYVTLPPGMTAAEAAAIGSTLVLPLTVVSTAIAGPLVDRFGHHRMFVLGSGLVAAVSTLVPFVWPVWTAWLICGSVTAFSMGLYLGVDLALATLVMPAAGDTGRDLGVFHIAVTAPQVVAPFLAAMIVSSLGGYPALYVVSGVISLVGALAVLRVRAPRTGHVSN</sequence>
<feature type="transmembrane region" description="Helical" evidence="5">
    <location>
        <begin position="287"/>
        <end position="310"/>
    </location>
</feature>
<feature type="transmembrane region" description="Helical" evidence="5">
    <location>
        <begin position="445"/>
        <end position="464"/>
    </location>
</feature>
<feature type="transmembrane region" description="Helical" evidence="5">
    <location>
        <begin position="172"/>
        <end position="193"/>
    </location>
</feature>
<feature type="transmembrane region" description="Helical" evidence="5">
    <location>
        <begin position="234"/>
        <end position="252"/>
    </location>
</feature>
<feature type="transmembrane region" description="Helical" evidence="5">
    <location>
        <begin position="322"/>
        <end position="344"/>
    </location>
</feature>
<evidence type="ECO:0000256" key="1">
    <source>
        <dbReference type="ARBA" id="ARBA00004651"/>
    </source>
</evidence>
<feature type="transmembrane region" description="Helical" evidence="5">
    <location>
        <begin position="356"/>
        <end position="374"/>
    </location>
</feature>
<comment type="subcellular location">
    <subcellularLocation>
        <location evidence="1">Cell membrane</location>
        <topology evidence="1">Multi-pass membrane protein</topology>
    </subcellularLocation>
</comment>
<dbReference type="Gene3D" id="1.20.1250.20">
    <property type="entry name" value="MFS general substrate transporter like domains"/>
    <property type="match status" value="2"/>
</dbReference>
<reference evidence="7 8" key="1">
    <citation type="submission" date="2019-02" db="EMBL/GenBank/DDBJ databases">
        <title>Draft genome sequence of Amycolatopsis sp. 8-3EHSu isolated from roots of Suaeda maritima.</title>
        <authorList>
            <person name="Duangmal K."/>
            <person name="Chantavorakit T."/>
        </authorList>
    </citation>
    <scope>NUCLEOTIDE SEQUENCE [LARGE SCALE GENOMIC DNA]</scope>
    <source>
        <strain evidence="7 8">8-3EHSu</strain>
    </source>
</reference>
<feature type="transmembrane region" description="Helical" evidence="5">
    <location>
        <begin position="205"/>
        <end position="228"/>
    </location>
</feature>
<feature type="transmembrane region" description="Helical" evidence="5">
    <location>
        <begin position="147"/>
        <end position="166"/>
    </location>
</feature>
<evidence type="ECO:0000256" key="4">
    <source>
        <dbReference type="ARBA" id="ARBA00023136"/>
    </source>
</evidence>
<proteinExistence type="predicted"/>
<protein>
    <submittedName>
        <fullName evidence="7">MFS transporter</fullName>
    </submittedName>
</protein>
<dbReference type="InterPro" id="IPR020846">
    <property type="entry name" value="MFS_dom"/>
</dbReference>
<dbReference type="InterPro" id="IPR011701">
    <property type="entry name" value="MFS"/>
</dbReference>
<gene>
    <name evidence="7" type="ORF">EWH70_24025</name>
</gene>
<keyword evidence="2 5" id="KW-0812">Transmembrane</keyword>
<dbReference type="AlphaFoldDB" id="A0A4Q7J3S9"/>
<evidence type="ECO:0000256" key="2">
    <source>
        <dbReference type="ARBA" id="ARBA00022692"/>
    </source>
</evidence>
<keyword evidence="8" id="KW-1185">Reference proteome</keyword>
<dbReference type="EMBL" id="SFCC01000012">
    <property type="protein sequence ID" value="RZQ61448.1"/>
    <property type="molecule type" value="Genomic_DNA"/>
</dbReference>